<dbReference type="PROSITE" id="PS51186">
    <property type="entry name" value="GNAT"/>
    <property type="match status" value="1"/>
</dbReference>
<dbReference type="CDD" id="cd04301">
    <property type="entry name" value="NAT_SF"/>
    <property type="match status" value="1"/>
</dbReference>
<evidence type="ECO:0000313" key="2">
    <source>
        <dbReference type="EMBL" id="MFC5153901.1"/>
    </source>
</evidence>
<dbReference type="RefSeq" id="WP_344478626.1">
    <property type="nucleotide sequence ID" value="NZ_BAAASB010000010.1"/>
</dbReference>
<dbReference type="GO" id="GO:0016746">
    <property type="term" value="F:acyltransferase activity"/>
    <property type="evidence" value="ECO:0007669"/>
    <property type="project" value="UniProtKB-KW"/>
</dbReference>
<gene>
    <name evidence="2" type="ORF">ACFPRH_19390</name>
</gene>
<sequence>MPDAVGLWEIDDRPDSDACAGVLTDAFAREPAASWICGESGAVRRHWFAATLRTQTALPGARRYTLAGPGEQPLGAAVLTPPATSPSPLAQARWAVGTLAHCGPGACARTLRYLRAAEAQTPEGAWTLEFLGVVPAARGLGAGRRLLDRLLADIPAADGVFLSTADPANVPLYRRFGFTVLRRVPLGPLGVVAMYRQPAAGG</sequence>
<dbReference type="InterPro" id="IPR000182">
    <property type="entry name" value="GNAT_dom"/>
</dbReference>
<organism evidence="2 3">
    <name type="scientific">Streptomyces amakusaensis</name>
    <dbReference type="NCBI Taxonomy" id="67271"/>
    <lineage>
        <taxon>Bacteria</taxon>
        <taxon>Bacillati</taxon>
        <taxon>Actinomycetota</taxon>
        <taxon>Actinomycetes</taxon>
        <taxon>Kitasatosporales</taxon>
        <taxon>Streptomycetaceae</taxon>
        <taxon>Streptomyces</taxon>
    </lineage>
</organism>
<evidence type="ECO:0000313" key="3">
    <source>
        <dbReference type="Proteomes" id="UP001596160"/>
    </source>
</evidence>
<dbReference type="Proteomes" id="UP001596160">
    <property type="component" value="Unassembled WGS sequence"/>
</dbReference>
<dbReference type="PANTHER" id="PTHR42791:SF1">
    <property type="entry name" value="N-ACETYLTRANSFERASE DOMAIN-CONTAINING PROTEIN"/>
    <property type="match status" value="1"/>
</dbReference>
<keyword evidence="3" id="KW-1185">Reference proteome</keyword>
<dbReference type="Pfam" id="PF13508">
    <property type="entry name" value="Acetyltransf_7"/>
    <property type="match status" value="1"/>
</dbReference>
<dbReference type="InterPro" id="IPR016181">
    <property type="entry name" value="Acyl_CoA_acyltransferase"/>
</dbReference>
<name>A0ABW0ALE2_9ACTN</name>
<dbReference type="InterPro" id="IPR052523">
    <property type="entry name" value="Trichothecene_AcTrans"/>
</dbReference>
<keyword evidence="2" id="KW-0808">Transferase</keyword>
<accession>A0ABW0ALE2</accession>
<dbReference type="EMBL" id="JBHSKP010000012">
    <property type="protein sequence ID" value="MFC5153901.1"/>
    <property type="molecule type" value="Genomic_DNA"/>
</dbReference>
<dbReference type="SUPFAM" id="SSF55729">
    <property type="entry name" value="Acyl-CoA N-acyltransferases (Nat)"/>
    <property type="match status" value="1"/>
</dbReference>
<reference evidence="3" key="1">
    <citation type="journal article" date="2019" name="Int. J. Syst. Evol. Microbiol.">
        <title>The Global Catalogue of Microorganisms (GCM) 10K type strain sequencing project: providing services to taxonomists for standard genome sequencing and annotation.</title>
        <authorList>
            <consortium name="The Broad Institute Genomics Platform"/>
            <consortium name="The Broad Institute Genome Sequencing Center for Infectious Disease"/>
            <person name="Wu L."/>
            <person name="Ma J."/>
        </authorList>
    </citation>
    <scope>NUCLEOTIDE SEQUENCE [LARGE SCALE GENOMIC DNA]</scope>
    <source>
        <strain evidence="3">PCU 266</strain>
    </source>
</reference>
<keyword evidence="2" id="KW-0012">Acyltransferase</keyword>
<protein>
    <submittedName>
        <fullName evidence="2">GNAT family N-acetyltransferase</fullName>
        <ecNumber evidence="2">2.3.1.-</ecNumber>
    </submittedName>
</protein>
<feature type="domain" description="N-acetyltransferase" evidence="1">
    <location>
        <begin position="5"/>
        <end position="199"/>
    </location>
</feature>
<dbReference type="Gene3D" id="3.40.630.30">
    <property type="match status" value="1"/>
</dbReference>
<proteinExistence type="predicted"/>
<evidence type="ECO:0000259" key="1">
    <source>
        <dbReference type="PROSITE" id="PS51186"/>
    </source>
</evidence>
<dbReference type="PANTHER" id="PTHR42791">
    <property type="entry name" value="GNAT FAMILY ACETYLTRANSFERASE"/>
    <property type="match status" value="1"/>
</dbReference>
<comment type="caution">
    <text evidence="2">The sequence shown here is derived from an EMBL/GenBank/DDBJ whole genome shotgun (WGS) entry which is preliminary data.</text>
</comment>
<dbReference type="EC" id="2.3.1.-" evidence="2"/>